<dbReference type="PANTHER" id="PTHR43151:SF1">
    <property type="entry name" value="SSR2333 PROTEIN"/>
    <property type="match status" value="1"/>
</dbReference>
<evidence type="ECO:0000313" key="3">
    <source>
        <dbReference type="EMBL" id="GAH20081.1"/>
    </source>
</evidence>
<dbReference type="AlphaFoldDB" id="X1DGT5"/>
<dbReference type="Pfam" id="PF04023">
    <property type="entry name" value="FeoA"/>
    <property type="match status" value="1"/>
</dbReference>
<name>X1DGT5_9ZZZZ</name>
<dbReference type="PANTHER" id="PTHR43151">
    <property type="entry name" value="FEOA FAMILY PROTEIN"/>
    <property type="match status" value="1"/>
</dbReference>
<dbReference type="InterPro" id="IPR038157">
    <property type="entry name" value="FeoA_core_dom"/>
</dbReference>
<accession>X1DGT5</accession>
<dbReference type="InterPro" id="IPR008988">
    <property type="entry name" value="Transcriptional_repressor_C"/>
</dbReference>
<dbReference type="InterPro" id="IPR053184">
    <property type="entry name" value="FeoA-like"/>
</dbReference>
<comment type="caution">
    <text evidence="3">The sequence shown here is derived from an EMBL/GenBank/DDBJ whole genome shotgun (WGS) entry which is preliminary data.</text>
</comment>
<proteinExistence type="predicted"/>
<dbReference type="Gene3D" id="2.30.30.90">
    <property type="match status" value="1"/>
</dbReference>
<sequence>MNKKISLADSTINSIVKVEKITAGQKARRFLADLGVLEGVKLRIIKNDVGPILIEVKATRVAIGRGIAQKIEVTT</sequence>
<gene>
    <name evidence="3" type="ORF">S03H2_08856</name>
</gene>
<reference evidence="3" key="1">
    <citation type="journal article" date="2014" name="Front. Microbiol.">
        <title>High frequency of phylogenetically diverse reductive dehalogenase-homologous genes in deep subseafloor sedimentary metagenomes.</title>
        <authorList>
            <person name="Kawai M."/>
            <person name="Futagami T."/>
            <person name="Toyoda A."/>
            <person name="Takaki Y."/>
            <person name="Nishi S."/>
            <person name="Hori S."/>
            <person name="Arai W."/>
            <person name="Tsubouchi T."/>
            <person name="Morono Y."/>
            <person name="Uchiyama I."/>
            <person name="Ito T."/>
            <person name="Fujiyama A."/>
            <person name="Inagaki F."/>
            <person name="Takami H."/>
        </authorList>
    </citation>
    <scope>NUCLEOTIDE SEQUENCE</scope>
    <source>
        <strain evidence="3">Expedition CK06-06</strain>
    </source>
</reference>
<dbReference type="GO" id="GO:0046914">
    <property type="term" value="F:transition metal ion binding"/>
    <property type="evidence" value="ECO:0007669"/>
    <property type="project" value="InterPro"/>
</dbReference>
<dbReference type="InterPro" id="IPR007167">
    <property type="entry name" value="Fe-transptr_FeoA-like"/>
</dbReference>
<keyword evidence="1" id="KW-0408">Iron</keyword>
<dbReference type="SMART" id="SM00899">
    <property type="entry name" value="FeoA"/>
    <property type="match status" value="1"/>
</dbReference>
<evidence type="ECO:0000259" key="2">
    <source>
        <dbReference type="SMART" id="SM00899"/>
    </source>
</evidence>
<evidence type="ECO:0000256" key="1">
    <source>
        <dbReference type="ARBA" id="ARBA00023004"/>
    </source>
</evidence>
<dbReference type="EMBL" id="BARU01004385">
    <property type="protein sequence ID" value="GAH20081.1"/>
    <property type="molecule type" value="Genomic_DNA"/>
</dbReference>
<protein>
    <recommendedName>
        <fullName evidence="2">Ferrous iron transporter FeoA-like domain-containing protein</fullName>
    </recommendedName>
</protein>
<organism evidence="3">
    <name type="scientific">marine sediment metagenome</name>
    <dbReference type="NCBI Taxonomy" id="412755"/>
    <lineage>
        <taxon>unclassified sequences</taxon>
        <taxon>metagenomes</taxon>
        <taxon>ecological metagenomes</taxon>
    </lineage>
</organism>
<dbReference type="SUPFAM" id="SSF50037">
    <property type="entry name" value="C-terminal domain of transcriptional repressors"/>
    <property type="match status" value="1"/>
</dbReference>
<feature type="domain" description="Ferrous iron transporter FeoA-like" evidence="2">
    <location>
        <begin position="5"/>
        <end position="75"/>
    </location>
</feature>